<organism evidence="1 2">
    <name type="scientific">Streptomyces citrinus</name>
    <dbReference type="NCBI Taxonomy" id="3118173"/>
    <lineage>
        <taxon>Bacteria</taxon>
        <taxon>Bacillati</taxon>
        <taxon>Actinomycetota</taxon>
        <taxon>Actinomycetes</taxon>
        <taxon>Kitasatosporales</taxon>
        <taxon>Streptomycetaceae</taxon>
        <taxon>Streptomyces</taxon>
    </lineage>
</organism>
<evidence type="ECO:0000313" key="1">
    <source>
        <dbReference type="EMBL" id="WWQ67442.1"/>
    </source>
</evidence>
<accession>A0ACD5AJL9</accession>
<keyword evidence="2" id="KW-1185">Reference proteome</keyword>
<gene>
    <name evidence="1" type="ORF">V2W30_31655</name>
</gene>
<evidence type="ECO:0000313" key="2">
    <source>
        <dbReference type="Proteomes" id="UP001432251"/>
    </source>
</evidence>
<dbReference type="Proteomes" id="UP001432251">
    <property type="component" value="Chromosome"/>
</dbReference>
<name>A0ACD5AJL9_9ACTN</name>
<reference evidence="1" key="1">
    <citation type="journal article" date="2025" name="Int. J. Syst. Evol. Microbiol.">
        <title>Streptomyces citrinus sp. nov., with yellow diffusible pigment.</title>
        <authorList>
            <person name="He Y."/>
            <person name="Yang E."/>
            <person name="Xu J."/>
            <person name="Sun Y."/>
            <person name="Sun L."/>
        </authorList>
    </citation>
    <scope>NUCLEOTIDE SEQUENCE</scope>
    <source>
        <strain evidence="1">Q6</strain>
    </source>
</reference>
<dbReference type="EMBL" id="CP146022">
    <property type="protein sequence ID" value="WWQ67442.1"/>
    <property type="molecule type" value="Genomic_DNA"/>
</dbReference>
<proteinExistence type="predicted"/>
<sequence length="53" mass="5988">MTDDPHDAWTRRLPALGPGISQDSARQFVSDLYAHAQSGLDDERAEAEFEREE</sequence>
<protein>
    <submittedName>
        <fullName evidence="1">Uncharacterized protein</fullName>
    </submittedName>
</protein>